<dbReference type="Gene3D" id="3.60.130.30">
    <property type="match status" value="1"/>
</dbReference>
<dbReference type="InterPro" id="IPR024779">
    <property type="entry name" value="2OGFeDO_JBP1/TET_oxygenase_dom"/>
</dbReference>
<reference evidence="7" key="1">
    <citation type="journal article" date="2018" name="Genome Biol. Evol.">
        <title>Genomics and development of Lentinus tigrinus, a white-rot wood-decaying mushroom with dimorphic fruiting bodies.</title>
        <authorList>
            <person name="Wu B."/>
            <person name="Xu Z."/>
            <person name="Knudson A."/>
            <person name="Carlson A."/>
            <person name="Chen N."/>
            <person name="Kovaka S."/>
            <person name="LaButti K."/>
            <person name="Lipzen A."/>
            <person name="Pennachio C."/>
            <person name="Riley R."/>
            <person name="Schakwitz W."/>
            <person name="Umezawa K."/>
            <person name="Ohm R.A."/>
            <person name="Grigoriev I.V."/>
            <person name="Nagy L.G."/>
            <person name="Gibbons J."/>
            <person name="Hibbett D."/>
        </authorList>
    </citation>
    <scope>NUCLEOTIDE SEQUENCE [LARGE SCALE GENOMIC DNA]</scope>
    <source>
        <strain evidence="7">ALCF2SS1-6</strain>
    </source>
</reference>
<keyword evidence="2" id="KW-0479">Metal-binding</keyword>
<proteinExistence type="predicted"/>
<protein>
    <recommendedName>
        <fullName evidence="6">2OGFeDO JBP1/TET oxygenase domain-containing protein</fullName>
    </recommendedName>
</protein>
<dbReference type="GO" id="GO:0046872">
    <property type="term" value="F:metal ion binding"/>
    <property type="evidence" value="ECO:0007669"/>
    <property type="project" value="UniProtKB-KW"/>
</dbReference>
<evidence type="ECO:0000256" key="2">
    <source>
        <dbReference type="ARBA" id="ARBA00022723"/>
    </source>
</evidence>
<evidence type="ECO:0000313" key="8">
    <source>
        <dbReference type="Proteomes" id="UP000313359"/>
    </source>
</evidence>
<feature type="domain" description="2OGFeDO JBP1/TET oxygenase" evidence="6">
    <location>
        <begin position="3"/>
        <end position="133"/>
    </location>
</feature>
<accession>A0A5C2RXI8</accession>
<evidence type="ECO:0000256" key="1">
    <source>
        <dbReference type="ARBA" id="ARBA00001954"/>
    </source>
</evidence>
<feature type="non-terminal residue" evidence="7">
    <location>
        <position position="1"/>
    </location>
</feature>
<name>A0A5C2RXI8_9APHY</name>
<dbReference type="STRING" id="1328759.A0A5C2RXI8"/>
<dbReference type="EMBL" id="ML122293">
    <property type="protein sequence ID" value="RPD55729.1"/>
    <property type="molecule type" value="Genomic_DNA"/>
</dbReference>
<dbReference type="AlphaFoldDB" id="A0A5C2RXI8"/>
<evidence type="ECO:0000259" key="6">
    <source>
        <dbReference type="Pfam" id="PF12851"/>
    </source>
</evidence>
<organism evidence="7 8">
    <name type="scientific">Lentinus tigrinus ALCF2SS1-6</name>
    <dbReference type="NCBI Taxonomy" id="1328759"/>
    <lineage>
        <taxon>Eukaryota</taxon>
        <taxon>Fungi</taxon>
        <taxon>Dikarya</taxon>
        <taxon>Basidiomycota</taxon>
        <taxon>Agaricomycotina</taxon>
        <taxon>Agaricomycetes</taxon>
        <taxon>Polyporales</taxon>
        <taxon>Polyporaceae</taxon>
        <taxon>Lentinus</taxon>
    </lineage>
</organism>
<dbReference type="OrthoDB" id="2744819at2759"/>
<dbReference type="Proteomes" id="UP000313359">
    <property type="component" value="Unassembled WGS sequence"/>
</dbReference>
<gene>
    <name evidence="7" type="ORF">L227DRAFT_509668</name>
</gene>
<evidence type="ECO:0000256" key="5">
    <source>
        <dbReference type="ARBA" id="ARBA00023004"/>
    </source>
</evidence>
<comment type="cofactor">
    <cofactor evidence="1">
        <name>Fe(2+)</name>
        <dbReference type="ChEBI" id="CHEBI:29033"/>
    </cofactor>
</comment>
<evidence type="ECO:0000313" key="7">
    <source>
        <dbReference type="EMBL" id="RPD55729.1"/>
    </source>
</evidence>
<dbReference type="GO" id="GO:0051213">
    <property type="term" value="F:dioxygenase activity"/>
    <property type="evidence" value="ECO:0007669"/>
    <property type="project" value="UniProtKB-KW"/>
</dbReference>
<dbReference type="Pfam" id="PF12851">
    <property type="entry name" value="Tet_JBP"/>
    <property type="match status" value="1"/>
</dbReference>
<sequence>WMKAMQNHSGLLDGVLAVTHPALYRAGVEVRRKLSMQASELRQYLTMWPSVFNAVQVIINRMTIHHRDVSGRPGWMDMLLSMGTYGERGVMSFRNLSVSVPYDTGSVVLVNSKVVIHSVPQVPPDRICYAFFMLDFVHSWVGQEDPGWSKITDRRRVP</sequence>
<keyword evidence="5" id="KW-0408">Iron</keyword>
<keyword evidence="4" id="KW-0560">Oxidoreductase</keyword>
<keyword evidence="3" id="KW-0223">Dioxygenase</keyword>
<evidence type="ECO:0000256" key="3">
    <source>
        <dbReference type="ARBA" id="ARBA00022964"/>
    </source>
</evidence>
<keyword evidence="8" id="KW-1185">Reference proteome</keyword>
<evidence type="ECO:0000256" key="4">
    <source>
        <dbReference type="ARBA" id="ARBA00023002"/>
    </source>
</evidence>